<feature type="transmembrane region" description="Helical" evidence="6">
    <location>
        <begin position="192"/>
        <end position="214"/>
    </location>
</feature>
<keyword evidence="5 6" id="KW-0472">Membrane</keyword>
<feature type="transmembrane region" description="Helical" evidence="6">
    <location>
        <begin position="130"/>
        <end position="148"/>
    </location>
</feature>
<evidence type="ECO:0000256" key="2">
    <source>
        <dbReference type="ARBA" id="ARBA00007362"/>
    </source>
</evidence>
<dbReference type="PANTHER" id="PTHR32322">
    <property type="entry name" value="INNER MEMBRANE TRANSPORTER"/>
    <property type="match status" value="1"/>
</dbReference>
<comment type="subcellular location">
    <subcellularLocation>
        <location evidence="1">Membrane</location>
        <topology evidence="1">Multi-pass membrane protein</topology>
    </subcellularLocation>
</comment>
<dbReference type="OrthoDB" id="8682842at2"/>
<feature type="transmembrane region" description="Helical" evidence="6">
    <location>
        <begin position="73"/>
        <end position="93"/>
    </location>
</feature>
<protein>
    <submittedName>
        <fullName evidence="9">Membrane protein</fullName>
    </submittedName>
</protein>
<dbReference type="EMBL" id="JXQW01000097">
    <property type="protein sequence ID" value="KIP90499.1"/>
    <property type="molecule type" value="Genomic_DNA"/>
</dbReference>
<evidence type="ECO:0000256" key="5">
    <source>
        <dbReference type="ARBA" id="ARBA00023136"/>
    </source>
</evidence>
<evidence type="ECO:0000313" key="9">
    <source>
        <dbReference type="EMBL" id="KIP90499.1"/>
    </source>
</evidence>
<feature type="chain" id="PRO_5002213899" evidence="7">
    <location>
        <begin position="30"/>
        <end position="303"/>
    </location>
</feature>
<dbReference type="Proteomes" id="UP000032068">
    <property type="component" value="Unassembled WGS sequence"/>
</dbReference>
<comment type="similarity">
    <text evidence="2">Belongs to the EamA transporter family.</text>
</comment>
<dbReference type="SUPFAM" id="SSF103481">
    <property type="entry name" value="Multidrug resistance efflux transporter EmrE"/>
    <property type="match status" value="2"/>
</dbReference>
<evidence type="ECO:0000313" key="10">
    <source>
        <dbReference type="Proteomes" id="UP000032068"/>
    </source>
</evidence>
<keyword evidence="7" id="KW-0732">Signal</keyword>
<accession>A0A0D0JW86</accession>
<evidence type="ECO:0000256" key="6">
    <source>
        <dbReference type="SAM" id="Phobius"/>
    </source>
</evidence>
<keyword evidence="4 6" id="KW-1133">Transmembrane helix</keyword>
<dbReference type="Gene3D" id="1.10.3730.20">
    <property type="match status" value="1"/>
</dbReference>
<feature type="transmembrane region" description="Helical" evidence="6">
    <location>
        <begin position="281"/>
        <end position="299"/>
    </location>
</feature>
<evidence type="ECO:0000256" key="3">
    <source>
        <dbReference type="ARBA" id="ARBA00022692"/>
    </source>
</evidence>
<feature type="transmembrane region" description="Helical" evidence="6">
    <location>
        <begin position="226"/>
        <end position="246"/>
    </location>
</feature>
<feature type="transmembrane region" description="Helical" evidence="6">
    <location>
        <begin position="160"/>
        <end position="180"/>
    </location>
</feature>
<dbReference type="AlphaFoldDB" id="A0A0D0JW86"/>
<dbReference type="PANTHER" id="PTHR32322:SF2">
    <property type="entry name" value="EAMA DOMAIN-CONTAINING PROTEIN"/>
    <property type="match status" value="1"/>
</dbReference>
<dbReference type="GO" id="GO:0016020">
    <property type="term" value="C:membrane"/>
    <property type="evidence" value="ECO:0007669"/>
    <property type="project" value="UniProtKB-SubCell"/>
</dbReference>
<feature type="transmembrane region" description="Helical" evidence="6">
    <location>
        <begin position="99"/>
        <end position="118"/>
    </location>
</feature>
<evidence type="ECO:0000256" key="7">
    <source>
        <dbReference type="SAM" id="SignalP"/>
    </source>
</evidence>
<gene>
    <name evidence="9" type="ORF">RU08_23415</name>
</gene>
<dbReference type="RefSeq" id="WP_042556273.1">
    <property type="nucleotide sequence ID" value="NZ_JXQW01000097.1"/>
</dbReference>
<evidence type="ECO:0000259" key="8">
    <source>
        <dbReference type="Pfam" id="PF00892"/>
    </source>
</evidence>
<evidence type="ECO:0000256" key="4">
    <source>
        <dbReference type="ARBA" id="ARBA00022989"/>
    </source>
</evidence>
<dbReference type="InterPro" id="IPR050638">
    <property type="entry name" value="AA-Vitamin_Transporters"/>
</dbReference>
<dbReference type="Pfam" id="PF00892">
    <property type="entry name" value="EamA"/>
    <property type="match status" value="2"/>
</dbReference>
<sequence>MTSPALFPRHIAVLLLALLACSFAGNHIAARIAFDNDTGLLLAILCRSGVTMLVLLGIVLWQRQALQMPPGAWRWQLLLGLLIATQSICLYSAVARIPVALALLIGNTFPILLALLTWALGGSAPTRRTVMLMGLILLGLVFALDLPARLSASEPAGPEWVVGVSVSFLAACVFACALWITDHKLSNLRGSVRSMLTLMIVFSSMALAGSADLIPGGMKLPGNETGWIALGALVLLYGIAFCMLFVTVPRLNMAKNAPVMNMEPIATLLFGWLLLDQVLSGIQMIGGAIVLAGIVLLTYRKDA</sequence>
<keyword evidence="3 6" id="KW-0812">Transmembrane</keyword>
<proteinExistence type="inferred from homology"/>
<feature type="domain" description="EamA" evidence="8">
    <location>
        <begin position="11"/>
        <end position="143"/>
    </location>
</feature>
<reference evidence="9 10" key="1">
    <citation type="submission" date="2014-12" db="EMBL/GenBank/DDBJ databases">
        <title>16Stimator: statistical estimation of ribosomal gene copy numbers from draft genome assemblies.</title>
        <authorList>
            <person name="Perisin M.A."/>
            <person name="Vetter M."/>
            <person name="Gilbert J.A."/>
            <person name="Bergelson J."/>
        </authorList>
    </citation>
    <scope>NUCLEOTIDE SEQUENCE [LARGE SCALE GENOMIC DNA]</scope>
    <source>
        <strain evidence="9 10">MEJ086</strain>
    </source>
</reference>
<evidence type="ECO:0000256" key="1">
    <source>
        <dbReference type="ARBA" id="ARBA00004141"/>
    </source>
</evidence>
<feature type="signal peptide" evidence="7">
    <location>
        <begin position="1"/>
        <end position="29"/>
    </location>
</feature>
<organism evidence="9 10">
    <name type="scientific">Pseudomonas fulva</name>
    <dbReference type="NCBI Taxonomy" id="47880"/>
    <lineage>
        <taxon>Bacteria</taxon>
        <taxon>Pseudomonadati</taxon>
        <taxon>Pseudomonadota</taxon>
        <taxon>Gammaproteobacteria</taxon>
        <taxon>Pseudomonadales</taxon>
        <taxon>Pseudomonadaceae</taxon>
        <taxon>Pseudomonas</taxon>
    </lineage>
</organism>
<comment type="caution">
    <text evidence="9">The sequence shown here is derived from an EMBL/GenBank/DDBJ whole genome shotgun (WGS) entry which is preliminary data.</text>
</comment>
<dbReference type="InterPro" id="IPR000620">
    <property type="entry name" value="EamA_dom"/>
</dbReference>
<feature type="transmembrane region" description="Helical" evidence="6">
    <location>
        <begin position="39"/>
        <end position="61"/>
    </location>
</feature>
<dbReference type="InterPro" id="IPR037185">
    <property type="entry name" value="EmrE-like"/>
</dbReference>
<feature type="domain" description="EamA" evidence="8">
    <location>
        <begin position="168"/>
        <end position="298"/>
    </location>
</feature>
<name>A0A0D0JW86_9PSED</name>